<dbReference type="EC" id="5.4.2.12" evidence="1"/>
<dbReference type="InterPro" id="IPR013078">
    <property type="entry name" value="His_Pase_superF_clade-1"/>
</dbReference>
<protein>
    <submittedName>
        <fullName evidence="1">Phosphoglycerate mutase</fullName>
        <ecNumber evidence="1">5.4.2.12</ecNumber>
    </submittedName>
</protein>
<dbReference type="InterPro" id="IPR050275">
    <property type="entry name" value="PGM_Phosphatase"/>
</dbReference>
<name>A0AAE3ZEL0_9ACTN</name>
<sequence length="199" mass="22129">MTTTVLWMRHGTCDDGLRRSGSHARPDSPLTICGTVEAEVTARYLRQRDRLLSLVVPSPLRRARQTASIVAGTLGAHLAEPLAAFAEWCAPYCVLGRNAVEYPPDYQEWRKQRSQEPDSSLPGGESLRAFAERAAEAMTAARSFANENGHVLVVSHRMLIGAVSALNRGYQHPAEIFSHARDFRLAPAQLWSLEQEEHR</sequence>
<reference evidence="1" key="1">
    <citation type="submission" date="2023-07" db="EMBL/GenBank/DDBJ databases">
        <title>Sequencing the genomes of 1000 actinobacteria strains.</title>
        <authorList>
            <person name="Klenk H.-P."/>
        </authorList>
    </citation>
    <scope>NUCLEOTIDE SEQUENCE</scope>
    <source>
        <strain evidence="1">DSM 45977</strain>
    </source>
</reference>
<proteinExistence type="predicted"/>
<dbReference type="AlphaFoldDB" id="A0AAE3ZEL0"/>
<dbReference type="Gene3D" id="3.40.50.1240">
    <property type="entry name" value="Phosphoglycerate mutase-like"/>
    <property type="match status" value="1"/>
</dbReference>
<dbReference type="GO" id="GO:0016791">
    <property type="term" value="F:phosphatase activity"/>
    <property type="evidence" value="ECO:0007669"/>
    <property type="project" value="TreeGrafter"/>
</dbReference>
<evidence type="ECO:0000313" key="2">
    <source>
        <dbReference type="Proteomes" id="UP001180845"/>
    </source>
</evidence>
<gene>
    <name evidence="1" type="ORF">JOF55_003682</name>
</gene>
<evidence type="ECO:0000313" key="1">
    <source>
        <dbReference type="EMBL" id="MDR7303501.1"/>
    </source>
</evidence>
<dbReference type="SUPFAM" id="SSF53254">
    <property type="entry name" value="Phosphoglycerate mutase-like"/>
    <property type="match status" value="1"/>
</dbReference>
<dbReference type="PANTHER" id="PTHR48100">
    <property type="entry name" value="BROAD-SPECIFICITY PHOSPHATASE YOR283W-RELATED"/>
    <property type="match status" value="1"/>
</dbReference>
<keyword evidence="2" id="KW-1185">Reference proteome</keyword>
<dbReference type="Proteomes" id="UP001180845">
    <property type="component" value="Unassembled WGS sequence"/>
</dbReference>
<comment type="caution">
    <text evidence="1">The sequence shown here is derived from an EMBL/GenBank/DDBJ whole genome shotgun (WGS) entry which is preliminary data.</text>
</comment>
<dbReference type="GO" id="GO:0004619">
    <property type="term" value="F:phosphoglycerate mutase activity"/>
    <property type="evidence" value="ECO:0007669"/>
    <property type="project" value="UniProtKB-EC"/>
</dbReference>
<dbReference type="InterPro" id="IPR029033">
    <property type="entry name" value="His_PPase_superfam"/>
</dbReference>
<dbReference type="CDD" id="cd07067">
    <property type="entry name" value="HP_PGM_like"/>
    <property type="match status" value="1"/>
</dbReference>
<keyword evidence="1" id="KW-0413">Isomerase</keyword>
<dbReference type="RefSeq" id="WP_310275864.1">
    <property type="nucleotide sequence ID" value="NZ_JAVDXW010000001.1"/>
</dbReference>
<accession>A0AAE3ZEL0</accession>
<dbReference type="Pfam" id="PF00300">
    <property type="entry name" value="His_Phos_1"/>
    <property type="match status" value="1"/>
</dbReference>
<dbReference type="EMBL" id="JAVDXW010000001">
    <property type="protein sequence ID" value="MDR7303501.1"/>
    <property type="molecule type" value="Genomic_DNA"/>
</dbReference>
<organism evidence="1 2">
    <name type="scientific">Haloactinomyces albus</name>
    <dbReference type="NCBI Taxonomy" id="1352928"/>
    <lineage>
        <taxon>Bacteria</taxon>
        <taxon>Bacillati</taxon>
        <taxon>Actinomycetota</taxon>
        <taxon>Actinomycetes</taxon>
        <taxon>Actinopolysporales</taxon>
        <taxon>Actinopolysporaceae</taxon>
        <taxon>Haloactinomyces</taxon>
    </lineage>
</organism>
<dbReference type="SMART" id="SM00855">
    <property type="entry name" value="PGAM"/>
    <property type="match status" value="1"/>
</dbReference>